<comment type="caution">
    <text evidence="2">The sequence shown here is derived from an EMBL/GenBank/DDBJ whole genome shotgun (WGS) entry which is preliminary data.</text>
</comment>
<dbReference type="EMBL" id="DWWN01000071">
    <property type="protein sequence ID" value="HJC46421.1"/>
    <property type="molecule type" value="Genomic_DNA"/>
</dbReference>
<dbReference type="InterPro" id="IPR027417">
    <property type="entry name" value="P-loop_NTPase"/>
</dbReference>
<dbReference type="InterPro" id="IPR025669">
    <property type="entry name" value="AAA_dom"/>
</dbReference>
<evidence type="ECO:0000313" key="2">
    <source>
        <dbReference type="EMBL" id="HJC46421.1"/>
    </source>
</evidence>
<accession>A0A9D2PAM3</accession>
<feature type="domain" description="AAA" evidence="1">
    <location>
        <begin position="13"/>
        <end position="38"/>
    </location>
</feature>
<name>A0A9D2PAM3_9FIRM</name>
<gene>
    <name evidence="2" type="ORF">H9703_09910</name>
</gene>
<reference evidence="2" key="1">
    <citation type="journal article" date="2021" name="PeerJ">
        <title>Extensive microbial diversity within the chicken gut microbiome revealed by metagenomics and culture.</title>
        <authorList>
            <person name="Gilroy R."/>
            <person name="Ravi A."/>
            <person name="Getino M."/>
            <person name="Pursley I."/>
            <person name="Horton D.L."/>
            <person name="Alikhan N.F."/>
            <person name="Baker D."/>
            <person name="Gharbi K."/>
            <person name="Hall N."/>
            <person name="Watson M."/>
            <person name="Adriaenssens E.M."/>
            <person name="Foster-Nyarko E."/>
            <person name="Jarju S."/>
            <person name="Secka A."/>
            <person name="Antonio M."/>
            <person name="Oren A."/>
            <person name="Chaudhuri R.R."/>
            <person name="La Ragione R."/>
            <person name="Hildebrand F."/>
            <person name="Pallen M.J."/>
        </authorList>
    </citation>
    <scope>NUCLEOTIDE SEQUENCE</scope>
    <source>
        <strain evidence="2">ChiSjej5B23-2810</strain>
    </source>
</reference>
<reference evidence="2" key="2">
    <citation type="submission" date="2021-04" db="EMBL/GenBank/DDBJ databases">
        <authorList>
            <person name="Gilroy R."/>
        </authorList>
    </citation>
    <scope>NUCLEOTIDE SEQUENCE</scope>
    <source>
        <strain evidence="2">ChiSjej5B23-2810</strain>
    </source>
</reference>
<evidence type="ECO:0000313" key="3">
    <source>
        <dbReference type="Proteomes" id="UP000823906"/>
    </source>
</evidence>
<proteinExistence type="predicted"/>
<dbReference type="SUPFAM" id="SSF52540">
    <property type="entry name" value="P-loop containing nucleoside triphosphate hydrolases"/>
    <property type="match status" value="1"/>
</dbReference>
<dbReference type="Proteomes" id="UP000823906">
    <property type="component" value="Unassembled WGS sequence"/>
</dbReference>
<evidence type="ECO:0000259" key="1">
    <source>
        <dbReference type="Pfam" id="PF13614"/>
    </source>
</evidence>
<dbReference type="Pfam" id="PF13614">
    <property type="entry name" value="AAA_31"/>
    <property type="match status" value="1"/>
</dbReference>
<organism evidence="2 3">
    <name type="scientific">Candidatus Faecalibacterium faecigallinarum</name>
    <dbReference type="NCBI Taxonomy" id="2838577"/>
    <lineage>
        <taxon>Bacteria</taxon>
        <taxon>Bacillati</taxon>
        <taxon>Bacillota</taxon>
        <taxon>Clostridia</taxon>
        <taxon>Eubacteriales</taxon>
        <taxon>Oscillospiraceae</taxon>
        <taxon>Faecalibacterium</taxon>
    </lineage>
</organism>
<protein>
    <submittedName>
        <fullName evidence="2">AAA family ATPase</fullName>
    </submittedName>
</protein>
<dbReference type="AlphaFoldDB" id="A0A9D2PAM3"/>
<sequence>MKKKKDDVTPKATVIAIVNQKGGAGKTTTSEDLGVSIALEVCGWT</sequence>
<dbReference type="Gene3D" id="3.40.50.300">
    <property type="entry name" value="P-loop containing nucleotide triphosphate hydrolases"/>
    <property type="match status" value="1"/>
</dbReference>